<dbReference type="EMBL" id="LKHV01000004">
    <property type="protein sequence ID" value="KRG19061.1"/>
    <property type="molecule type" value="Genomic_DNA"/>
</dbReference>
<accession>A0A0Q9YF03</accession>
<dbReference type="Pfam" id="PF02515">
    <property type="entry name" value="CoA_transf_3"/>
    <property type="match status" value="1"/>
</dbReference>
<evidence type="ECO:0000256" key="1">
    <source>
        <dbReference type="ARBA" id="ARBA00022679"/>
    </source>
</evidence>
<dbReference type="EC" id="2.8.3.16" evidence="2"/>
<dbReference type="InterPro" id="IPR023606">
    <property type="entry name" value="CoA-Trfase_III_dom_1_sf"/>
</dbReference>
<name>A0A0Q9YF03_9GAMM</name>
<dbReference type="PANTHER" id="PTHR48207">
    <property type="entry name" value="SUCCINATE--HYDROXYMETHYLGLUTARATE COA-TRANSFERASE"/>
    <property type="match status" value="1"/>
</dbReference>
<evidence type="ECO:0000313" key="3">
    <source>
        <dbReference type="EMBL" id="MCS5709411.1"/>
    </source>
</evidence>
<proteinExistence type="predicted"/>
<gene>
    <name evidence="2" type="primary">frc</name>
    <name evidence="2" type="ORF">CC99x_01056</name>
    <name evidence="3" type="ORF">CC99x_010915</name>
</gene>
<keyword evidence="4" id="KW-1185">Reference proteome</keyword>
<keyword evidence="1 2" id="KW-0808">Transferase</keyword>
<dbReference type="PANTHER" id="PTHR48207:SF3">
    <property type="entry name" value="SUCCINATE--HYDROXYMETHYLGLUTARATE COA-TRANSFERASE"/>
    <property type="match status" value="1"/>
</dbReference>
<reference evidence="3" key="2">
    <citation type="journal article" date="2016" name="Genome Announc.">
        <title>Draft Genome Sequences of Two Novel Amoeba-Resistant Intranuclear Bacteria, 'Candidatus Berkiella cookevillensis' and 'Candidatus Berkiella aquae'.</title>
        <authorList>
            <person name="Mehari Y.T."/>
            <person name="Arivett B.A."/>
            <person name="Farone A.L."/>
            <person name="Gunderson J.H."/>
            <person name="Farone M.B."/>
        </authorList>
    </citation>
    <scope>NUCLEOTIDE SEQUENCE</scope>
    <source>
        <strain evidence="3">CC99</strain>
    </source>
</reference>
<dbReference type="InterPro" id="IPR003673">
    <property type="entry name" value="CoA-Trfase_fam_III"/>
</dbReference>
<dbReference type="RefSeq" id="WP_057624173.1">
    <property type="nucleotide sequence ID" value="NZ_LKHV02000001.1"/>
</dbReference>
<dbReference type="OrthoDB" id="9058532at2"/>
<dbReference type="STRING" id="437022.CC99x_01056"/>
<dbReference type="GO" id="GO:0033608">
    <property type="term" value="F:formyl-CoA transferase activity"/>
    <property type="evidence" value="ECO:0007669"/>
    <property type="project" value="UniProtKB-EC"/>
</dbReference>
<sequence length="453" mass="50376">MLEKIQQLFALAPQGPLNGYLVLEIGGNISGPMAGEELARRGALVVKIEMPGIGDPARSYLSPSIFTSCNASKASIVIDKHNEHDNQMYTELLSLADVVIDNRSPDAKHRDEILQRFLHNDKLNPIIFCSIVGYDSADYHDRPALDVAVQAETGMAMVNAASAHEPLKVGFVVVDTVTGLQAASSIKDHLLALQRGMRCDAHQKNVIFLEQSMAKTSALLMTGQYLQAYAQGKDAFREGNRDLWVAPFSFYKTKNGMISLAIIGDALFAIFCDKVLQQKELAEQYPTNQSRIENIAAFESILCARLAEKTSEEWIALCRQYNIVCSQVNTITQMLQQPFASQMIAKTQDGTAIIADSCTSSLYQSQLIQGAPNLDANKASLQALLAYRQQYDLSKRTFSDVKQQFDLQLNMRERAPQYTMRYQAQQRPPFVTPHVSNAQENARKMLLGMRAKL</sequence>
<dbReference type="Gene3D" id="3.40.50.10540">
    <property type="entry name" value="Crotonobetainyl-coa:carnitine coa-transferase, domain 1"/>
    <property type="match status" value="1"/>
</dbReference>
<protein>
    <submittedName>
        <fullName evidence="3">CoA transferase</fullName>
    </submittedName>
    <submittedName>
        <fullName evidence="2">Formyl-coenzyme A transferase</fullName>
        <ecNumber evidence="2">2.8.3.16</ecNumber>
    </submittedName>
</protein>
<reference evidence="2" key="1">
    <citation type="submission" date="2015-09" db="EMBL/GenBank/DDBJ databases">
        <title>Draft Genome Sequences of Two Novel Amoeba-resistant Intranuclear Bacteria, Candidatus Berkiella cookevillensis and Candidatus Berkiella aquae.</title>
        <authorList>
            <person name="Mehari Y.T."/>
            <person name="Arivett B.A."/>
            <person name="Farone A.L."/>
            <person name="Gunderson J.H."/>
            <person name="Farone M.B."/>
        </authorList>
    </citation>
    <scope>NUCLEOTIDE SEQUENCE [LARGE SCALE GENOMIC DNA]</scope>
    <source>
        <strain evidence="2">CC99</strain>
    </source>
</reference>
<dbReference type="Proteomes" id="UP000051494">
    <property type="component" value="Unassembled WGS sequence"/>
</dbReference>
<dbReference type="InterPro" id="IPR044855">
    <property type="entry name" value="CoA-Trfase_III_dom3_sf"/>
</dbReference>
<reference evidence="3" key="3">
    <citation type="submission" date="2021-06" db="EMBL/GenBank/DDBJ databases">
        <title>Genomic Description and Analysis of Intracellular Bacteria, Candidatus Berkiella cookevillensis and Candidatus Berkiella aquae.</title>
        <authorList>
            <person name="Kidane D.T."/>
            <person name="Mehari Y.T."/>
            <person name="Rice F.C."/>
            <person name="Arivett B.A."/>
            <person name="Farone A.L."/>
            <person name="Berk S.G."/>
            <person name="Farone M.B."/>
        </authorList>
    </citation>
    <scope>NUCLEOTIDE SEQUENCE</scope>
    <source>
        <strain evidence="3">CC99</strain>
    </source>
</reference>
<dbReference type="Gene3D" id="3.30.1540.10">
    <property type="entry name" value="formyl-coa transferase, domain 3"/>
    <property type="match status" value="1"/>
</dbReference>
<organism evidence="2">
    <name type="scientific">Candidatus Berkiella cookevillensis</name>
    <dbReference type="NCBI Taxonomy" id="437022"/>
    <lineage>
        <taxon>Bacteria</taxon>
        <taxon>Pseudomonadati</taxon>
        <taxon>Pseudomonadota</taxon>
        <taxon>Gammaproteobacteria</taxon>
        <taxon>Candidatus Berkiellales</taxon>
        <taxon>Candidatus Berkiellaceae</taxon>
        <taxon>Candidatus Berkiella</taxon>
    </lineage>
</organism>
<dbReference type="SUPFAM" id="SSF89796">
    <property type="entry name" value="CoA-transferase family III (CaiB/BaiF)"/>
    <property type="match status" value="1"/>
</dbReference>
<dbReference type="InterPro" id="IPR050483">
    <property type="entry name" value="CoA-transferase_III_domain"/>
</dbReference>
<comment type="caution">
    <text evidence="2">The sequence shown here is derived from an EMBL/GenBank/DDBJ whole genome shotgun (WGS) entry which is preliminary data.</text>
</comment>
<evidence type="ECO:0000313" key="2">
    <source>
        <dbReference type="EMBL" id="KRG19061.1"/>
    </source>
</evidence>
<dbReference type="EMBL" id="LKHV02000001">
    <property type="protein sequence ID" value="MCS5709411.1"/>
    <property type="molecule type" value="Genomic_DNA"/>
</dbReference>
<evidence type="ECO:0000313" key="4">
    <source>
        <dbReference type="Proteomes" id="UP000051494"/>
    </source>
</evidence>
<dbReference type="AlphaFoldDB" id="A0A0Q9YF03"/>